<dbReference type="AlphaFoldDB" id="A0A4Q8LK16"/>
<evidence type="ECO:0000256" key="2">
    <source>
        <dbReference type="SAM" id="SignalP"/>
    </source>
</evidence>
<gene>
    <name evidence="4" type="ORF">EA656_19525</name>
</gene>
<dbReference type="InterPro" id="IPR002048">
    <property type="entry name" value="EF_hand_dom"/>
</dbReference>
<name>A0A4Q8LK16_9GAMM</name>
<feature type="domain" description="EF-hand" evidence="3">
    <location>
        <begin position="66"/>
        <end position="101"/>
    </location>
</feature>
<feature type="chain" id="PRO_5020360074" evidence="2">
    <location>
        <begin position="26"/>
        <end position="110"/>
    </location>
</feature>
<organism evidence="4 5">
    <name type="scientific">Pseudoxanthomonas winnipegensis</name>
    <dbReference type="NCBI Taxonomy" id="2480810"/>
    <lineage>
        <taxon>Bacteria</taxon>
        <taxon>Pseudomonadati</taxon>
        <taxon>Pseudomonadota</taxon>
        <taxon>Gammaproteobacteria</taxon>
        <taxon>Lysobacterales</taxon>
        <taxon>Lysobacteraceae</taxon>
        <taxon>Pseudoxanthomonas</taxon>
    </lineage>
</organism>
<evidence type="ECO:0000313" key="5">
    <source>
        <dbReference type="Proteomes" id="UP000292087"/>
    </source>
</evidence>
<dbReference type="RefSeq" id="WP_130525090.1">
    <property type="nucleotide sequence ID" value="NZ_SHLZ01000009.1"/>
</dbReference>
<keyword evidence="2" id="KW-0732">Signal</keyword>
<evidence type="ECO:0000259" key="3">
    <source>
        <dbReference type="PROSITE" id="PS50222"/>
    </source>
</evidence>
<dbReference type="EMBL" id="SHMF01000007">
    <property type="protein sequence ID" value="TAA30597.1"/>
    <property type="molecule type" value="Genomic_DNA"/>
</dbReference>
<feature type="compositionally biased region" description="Low complexity" evidence="1">
    <location>
        <begin position="25"/>
        <end position="44"/>
    </location>
</feature>
<proteinExistence type="predicted"/>
<sequence>MKRLRFRAFPLVLLSSSVLVAPALAQSQQPTPAPAAAASAAPDQRQQRWDDLDANHDGSISKAEAAGNAGLSQVFDQVDANADGAVSLDEYKAFVTQHYGPGAGEPAPGR</sequence>
<dbReference type="Pfam" id="PF13202">
    <property type="entry name" value="EF-hand_5"/>
    <property type="match status" value="2"/>
</dbReference>
<feature type="signal peptide" evidence="2">
    <location>
        <begin position="1"/>
        <end position="25"/>
    </location>
</feature>
<reference evidence="4 5" key="1">
    <citation type="submission" date="2019-02" db="EMBL/GenBank/DDBJ databases">
        <title>WGS of Pseudoxanthomonas species novum from clinical isolates.</title>
        <authorList>
            <person name="Bernier A.-M."/>
            <person name="Bernard K."/>
            <person name="Vachon A."/>
        </authorList>
    </citation>
    <scope>NUCLEOTIDE SEQUENCE [LARGE SCALE GENOMIC DNA]</scope>
    <source>
        <strain evidence="4 5">NML140781</strain>
    </source>
</reference>
<dbReference type="PROSITE" id="PS00018">
    <property type="entry name" value="EF_HAND_1"/>
    <property type="match status" value="1"/>
</dbReference>
<evidence type="ECO:0000313" key="4">
    <source>
        <dbReference type="EMBL" id="TAA30597.1"/>
    </source>
</evidence>
<comment type="caution">
    <text evidence="4">The sequence shown here is derived from an EMBL/GenBank/DDBJ whole genome shotgun (WGS) entry which is preliminary data.</text>
</comment>
<dbReference type="Proteomes" id="UP000292087">
    <property type="component" value="Unassembled WGS sequence"/>
</dbReference>
<dbReference type="InterPro" id="IPR011992">
    <property type="entry name" value="EF-hand-dom_pair"/>
</dbReference>
<protein>
    <submittedName>
        <fullName evidence="4">EF-hand domain-containing protein</fullName>
    </submittedName>
</protein>
<evidence type="ECO:0000256" key="1">
    <source>
        <dbReference type="SAM" id="MobiDB-lite"/>
    </source>
</evidence>
<dbReference type="GO" id="GO:0005509">
    <property type="term" value="F:calcium ion binding"/>
    <property type="evidence" value="ECO:0007669"/>
    <property type="project" value="InterPro"/>
</dbReference>
<dbReference type="InterPro" id="IPR018247">
    <property type="entry name" value="EF_Hand_1_Ca_BS"/>
</dbReference>
<feature type="region of interest" description="Disordered" evidence="1">
    <location>
        <begin position="25"/>
        <end position="65"/>
    </location>
</feature>
<dbReference type="PROSITE" id="PS50222">
    <property type="entry name" value="EF_HAND_2"/>
    <property type="match status" value="1"/>
</dbReference>
<dbReference type="Gene3D" id="1.10.238.10">
    <property type="entry name" value="EF-hand"/>
    <property type="match status" value="1"/>
</dbReference>
<accession>A0A4Q8LK16</accession>
<dbReference type="SUPFAM" id="SSF47473">
    <property type="entry name" value="EF-hand"/>
    <property type="match status" value="1"/>
</dbReference>
<feature type="compositionally biased region" description="Basic and acidic residues" evidence="1">
    <location>
        <begin position="45"/>
        <end position="56"/>
    </location>
</feature>